<evidence type="ECO:0000256" key="3">
    <source>
        <dbReference type="ARBA" id="ARBA00022475"/>
    </source>
</evidence>
<feature type="transmembrane region" description="Helical" evidence="7">
    <location>
        <begin position="379"/>
        <end position="401"/>
    </location>
</feature>
<reference evidence="11 12" key="1">
    <citation type="submission" date="2020-08" db="EMBL/GenBank/DDBJ databases">
        <authorList>
            <person name="Hejnol A."/>
        </authorList>
    </citation>
    <scope>NUCLEOTIDE SEQUENCE [LARGE SCALE GENOMIC DNA]</scope>
</reference>
<feature type="transmembrane region" description="Helical" evidence="7">
    <location>
        <begin position="157"/>
        <end position="177"/>
    </location>
</feature>
<protein>
    <submittedName>
        <fullName evidence="11">DgyrCDS13534</fullName>
    </submittedName>
</protein>
<keyword evidence="6 7" id="KW-0472">Membrane</keyword>
<evidence type="ECO:0000256" key="1">
    <source>
        <dbReference type="ARBA" id="ARBA00004651"/>
    </source>
</evidence>
<feature type="transmembrane region" description="Helical" evidence="7">
    <location>
        <begin position="293"/>
        <end position="314"/>
    </location>
</feature>
<evidence type="ECO:0000313" key="12">
    <source>
        <dbReference type="Proteomes" id="UP000549394"/>
    </source>
</evidence>
<name>A0A7I8WAX1_9ANNE</name>
<dbReference type="InterPro" id="IPR011657">
    <property type="entry name" value="CNT_C_dom"/>
</dbReference>
<keyword evidence="12" id="KW-1185">Reference proteome</keyword>
<dbReference type="Pfam" id="PF07670">
    <property type="entry name" value="Gate"/>
    <property type="match status" value="1"/>
</dbReference>
<feature type="domain" description="Nucleoside transporter/FeoB GTPase Gate" evidence="10">
    <location>
        <begin position="219"/>
        <end position="316"/>
    </location>
</feature>
<dbReference type="GO" id="GO:0005415">
    <property type="term" value="F:nucleoside:sodium symporter activity"/>
    <property type="evidence" value="ECO:0007669"/>
    <property type="project" value="TreeGrafter"/>
</dbReference>
<feature type="transmembrane region" description="Helical" evidence="7">
    <location>
        <begin position="33"/>
        <end position="52"/>
    </location>
</feature>
<dbReference type="GO" id="GO:0005886">
    <property type="term" value="C:plasma membrane"/>
    <property type="evidence" value="ECO:0007669"/>
    <property type="project" value="UniProtKB-SubCell"/>
</dbReference>
<evidence type="ECO:0000256" key="2">
    <source>
        <dbReference type="ARBA" id="ARBA00009033"/>
    </source>
</evidence>
<feature type="transmembrane region" description="Helical" evidence="7">
    <location>
        <begin position="61"/>
        <end position="80"/>
    </location>
</feature>
<evidence type="ECO:0000256" key="7">
    <source>
        <dbReference type="SAM" id="Phobius"/>
    </source>
</evidence>
<proteinExistence type="inferred from homology"/>
<dbReference type="InterPro" id="IPR008276">
    <property type="entry name" value="C_nuclsd_transpt"/>
</dbReference>
<dbReference type="PANTHER" id="PTHR10590:SF4">
    <property type="entry name" value="SOLUTE CARRIER FAMILY 28 MEMBER 3"/>
    <property type="match status" value="1"/>
</dbReference>
<sequence length="539" mass="59441">MQSPRPFGLFELSIRNIRICESYNENSAKGAKIATIGTLITLIIVFTIKALVEKKDYVENIPFFVAFGILIIIVFKKLFYVKLRNLWKKYNVCNKHKSLKLLSKYSRWIINVLVLIASLIFCIVDTRKGDGERLKPLAAIVCLFLISVLLSKDRSKIPWAIVLSAFATQFILGFITLRWNVGKSVLDYIGKRITDFLNFGNEGARAVFGDKMWDHWMVMQAMPIGIYFSAFIALLNYWGIFPIVIKTLGSVIRLCLASSTIESFVAGANIFVGPTESVVAISHTLSKMTTSELHTILACGFATLSGGTMAMYISFGVSPVHMLTAAVMSAPAALLFSKILRPEIENSVIQDNDSIKFKKTGDVNFLAAISRGAENFLKVMGYLVANLLAFTAVVHALNAFVRWFGIRVGVQITFQKIYSYIFYPLAFLIGVPAKDCLIVGEMIGQSILMNSFFSYKTLGDLIKNRLEGKDPQISIKAETVATYAVCNFANFGSIGMNLGSIGGFAPEKRPVLSKIAISALLSGIMASLMTASIAGKAKW</sequence>
<keyword evidence="5 7" id="KW-1133">Transmembrane helix</keyword>
<keyword evidence="4 7" id="KW-0812">Transmembrane</keyword>
<comment type="similarity">
    <text evidence="2">Belongs to the concentrative nucleoside transporter (CNT) (TC 2.A.41) family.</text>
</comment>
<accession>A0A7I8WAX1</accession>
<evidence type="ECO:0000256" key="5">
    <source>
        <dbReference type="ARBA" id="ARBA00022989"/>
    </source>
</evidence>
<feature type="domain" description="Concentrative nucleoside transporter N-terminal" evidence="8">
    <location>
        <begin position="139"/>
        <end position="210"/>
    </location>
</feature>
<feature type="transmembrane region" description="Helical" evidence="7">
    <location>
        <begin position="105"/>
        <end position="124"/>
    </location>
</feature>
<feature type="transmembrane region" description="Helical" evidence="7">
    <location>
        <begin position="224"/>
        <end position="245"/>
    </location>
</feature>
<comment type="subcellular location">
    <subcellularLocation>
        <location evidence="1">Cell membrane</location>
        <topology evidence="1">Multi-pass membrane protein</topology>
    </subcellularLocation>
</comment>
<dbReference type="Pfam" id="PF07662">
    <property type="entry name" value="Nucleos_tra2_C"/>
    <property type="match status" value="1"/>
</dbReference>
<organism evidence="11 12">
    <name type="scientific">Dimorphilus gyrociliatus</name>
    <dbReference type="NCBI Taxonomy" id="2664684"/>
    <lineage>
        <taxon>Eukaryota</taxon>
        <taxon>Metazoa</taxon>
        <taxon>Spiralia</taxon>
        <taxon>Lophotrochozoa</taxon>
        <taxon>Annelida</taxon>
        <taxon>Polychaeta</taxon>
        <taxon>Polychaeta incertae sedis</taxon>
        <taxon>Dinophilidae</taxon>
        <taxon>Dimorphilus</taxon>
    </lineage>
</organism>
<dbReference type="InterPro" id="IPR011642">
    <property type="entry name" value="Gate_dom"/>
</dbReference>
<gene>
    <name evidence="11" type="ORF">DGYR_LOCUS12686</name>
</gene>
<feature type="transmembrane region" description="Helical" evidence="7">
    <location>
        <begin position="515"/>
        <end position="534"/>
    </location>
</feature>
<dbReference type="Proteomes" id="UP000549394">
    <property type="component" value="Unassembled WGS sequence"/>
</dbReference>
<evidence type="ECO:0000256" key="6">
    <source>
        <dbReference type="ARBA" id="ARBA00023136"/>
    </source>
</evidence>
<dbReference type="OrthoDB" id="6075923at2759"/>
<evidence type="ECO:0000259" key="9">
    <source>
        <dbReference type="Pfam" id="PF07662"/>
    </source>
</evidence>
<dbReference type="Pfam" id="PF01773">
    <property type="entry name" value="Nucleos_tra2_N"/>
    <property type="match status" value="1"/>
</dbReference>
<dbReference type="InterPro" id="IPR002668">
    <property type="entry name" value="CNT_N_dom"/>
</dbReference>
<dbReference type="AlphaFoldDB" id="A0A7I8WAX1"/>
<feature type="transmembrane region" description="Helical" evidence="7">
    <location>
        <begin position="251"/>
        <end position="272"/>
    </location>
</feature>
<evidence type="ECO:0000313" key="11">
    <source>
        <dbReference type="EMBL" id="CAD5125289.1"/>
    </source>
</evidence>
<dbReference type="PANTHER" id="PTHR10590">
    <property type="entry name" value="SODIUM/NUCLEOSIDE COTRANSPORTER"/>
    <property type="match status" value="1"/>
</dbReference>
<keyword evidence="3" id="KW-1003">Cell membrane</keyword>
<feature type="domain" description="Concentrative nucleoside transporter C-terminal" evidence="9">
    <location>
        <begin position="321"/>
        <end position="535"/>
    </location>
</feature>
<feature type="transmembrane region" description="Helical" evidence="7">
    <location>
        <begin position="421"/>
        <end position="440"/>
    </location>
</feature>
<evidence type="ECO:0000259" key="10">
    <source>
        <dbReference type="Pfam" id="PF07670"/>
    </source>
</evidence>
<dbReference type="EMBL" id="CAJFCJ010000025">
    <property type="protein sequence ID" value="CAD5125289.1"/>
    <property type="molecule type" value="Genomic_DNA"/>
</dbReference>
<feature type="transmembrane region" description="Helical" evidence="7">
    <location>
        <begin position="136"/>
        <end position="151"/>
    </location>
</feature>
<evidence type="ECO:0000256" key="4">
    <source>
        <dbReference type="ARBA" id="ARBA00022692"/>
    </source>
</evidence>
<comment type="caution">
    <text evidence="11">The sequence shown here is derived from an EMBL/GenBank/DDBJ whole genome shotgun (WGS) entry which is preliminary data.</text>
</comment>
<evidence type="ECO:0000259" key="8">
    <source>
        <dbReference type="Pfam" id="PF01773"/>
    </source>
</evidence>